<dbReference type="Proteomes" id="UP001228049">
    <property type="component" value="Unassembled WGS sequence"/>
</dbReference>
<feature type="compositionally biased region" description="Basic and acidic residues" evidence="7">
    <location>
        <begin position="231"/>
        <end position="255"/>
    </location>
</feature>
<feature type="compositionally biased region" description="Basic and acidic residues" evidence="7">
    <location>
        <begin position="198"/>
        <end position="222"/>
    </location>
</feature>
<dbReference type="GO" id="GO:0042632">
    <property type="term" value="P:cholesterol homeostasis"/>
    <property type="evidence" value="ECO:0007669"/>
    <property type="project" value="TreeGrafter"/>
</dbReference>
<reference evidence="8" key="1">
    <citation type="submission" date="2023-04" db="EMBL/GenBank/DDBJ databases">
        <title>Chromosome-level genome of Chaenocephalus aceratus.</title>
        <authorList>
            <person name="Park H."/>
        </authorList>
    </citation>
    <scope>NUCLEOTIDE SEQUENCE</scope>
    <source>
        <strain evidence="8">DE</strain>
        <tissue evidence="8">Muscle</tissue>
    </source>
</reference>
<comment type="cofactor">
    <cofactor evidence="6">
        <name>heme</name>
        <dbReference type="ChEBI" id="CHEBI:30413"/>
    </cofactor>
</comment>
<dbReference type="EMBL" id="JASDAP010000026">
    <property type="protein sequence ID" value="KAK1878709.1"/>
    <property type="molecule type" value="Genomic_DNA"/>
</dbReference>
<protein>
    <submittedName>
        <fullName evidence="8">Cytochrome P450 7B1</fullName>
    </submittedName>
</protein>
<feature type="compositionally biased region" description="Basic and acidic residues" evidence="7">
    <location>
        <begin position="262"/>
        <end position="357"/>
    </location>
</feature>
<sequence length="944" mass="107836">MNLSGFIQVKEERARRKSKEEEQGGKGKEEEQGGRARRKSKEEEQQGGRSRRKSKEEEQQGGKSKEEEQQGGKSKEERAKRKSKEERARRKSKEEEQGGKSKEEEQGGRATRRKIKEEEQQGGKSKEEEQGGKSKEERAKRKSKEEEQGGKNKEEEQGGKSKEERARRKSKEEDQGGKSKEERARKKEQGGRARRKSNKEERARRKSKEERARRKSKEEEQQGGRARRKSNKEERARRKSKEERARRKSKEEEQQGGRARRKEQGGKSKEERARKKEQGGRATRRKEQGGRATRKSNEEEQRGRATRRKEQGGRARRKSKEEEQRGRATRKSNKEERARRKSKEERAKRKSKEEEQQGGRARRKLPRFNHNTFKLKVTCKYLTFILDPLLYPSVVKQGRQLDFHQFADTVAPPTFGYPPVRKGFPGLSEQINRSFQLMQGEHLGALTESMMGNLMLVLRQDHLCAGGGGWKSGSMFDFCNSVMFEATFLTIFGGPERGRRHEGMEEMRGDFQRFDRMFPLLIAQVPIGLLGRTRAVRSKLINRFLPDRMSSWTGTSQLIKTRSKLLEQHASLRDTDKGAHHFAILWASVGNTVPACFWVLYFLLRDPEALEAVRQEVLEVLRLSGGKFSPEEDLTLSREQLDSMVLLESSISEGLRLSSASTNIRVSQEDFSLRLDEERSASVRKGDVIALYPQSMHMDPDIYQDPQSFRYDRFVQDGRVKTDFYKSGQKLKFFLMPFGSGASMCPGRYFAVNEIKQFLSLVLLYLELDLQPGQNRVSLDYSRAGLGILLPDADVRFHYRLRAASQSPADSIHRKESLTLLSAPSTGRSPRPSCQLPPQEGLPDPPVSSIHRKESQTLLSDPSTGRSPRPSCQIHPQEGVPDPPIHPQEGVPDPPVGSIHRKESLTLLSIHRKESQNLLSAPSTGRSPRTSCQLHPQEGVPEPP</sequence>
<comment type="caution">
    <text evidence="8">The sequence shown here is derived from an EMBL/GenBank/DDBJ whole genome shotgun (WGS) entry which is preliminary data.</text>
</comment>
<evidence type="ECO:0000313" key="9">
    <source>
        <dbReference type="Proteomes" id="UP001228049"/>
    </source>
</evidence>
<feature type="binding site" description="axial binding residue" evidence="6">
    <location>
        <position position="745"/>
    </location>
    <ligand>
        <name>heme</name>
        <dbReference type="ChEBI" id="CHEBI:30413"/>
    </ligand>
    <ligandPart>
        <name>Fe</name>
        <dbReference type="ChEBI" id="CHEBI:18248"/>
    </ligandPart>
</feature>
<feature type="region of interest" description="Disordered" evidence="7">
    <location>
        <begin position="1"/>
        <end position="366"/>
    </location>
</feature>
<name>A0AAD9B9Q2_DISEL</name>
<evidence type="ECO:0000256" key="1">
    <source>
        <dbReference type="ARBA" id="ARBA00010617"/>
    </source>
</evidence>
<gene>
    <name evidence="8" type="ORF">KUDE01_026834</name>
</gene>
<dbReference type="GO" id="GO:0020037">
    <property type="term" value="F:heme binding"/>
    <property type="evidence" value="ECO:0007669"/>
    <property type="project" value="InterPro"/>
</dbReference>
<dbReference type="InterPro" id="IPR050529">
    <property type="entry name" value="CYP450_sterol_14alpha_dmase"/>
</dbReference>
<dbReference type="PRINTS" id="PR00465">
    <property type="entry name" value="EP450IV"/>
</dbReference>
<feature type="compositionally biased region" description="Basic and acidic residues" evidence="7">
    <location>
        <begin position="115"/>
        <end position="191"/>
    </location>
</feature>
<dbReference type="Gene3D" id="1.10.630.10">
    <property type="entry name" value="Cytochrome P450"/>
    <property type="match status" value="1"/>
</dbReference>
<dbReference type="InterPro" id="IPR001128">
    <property type="entry name" value="Cyt_P450"/>
</dbReference>
<dbReference type="InterPro" id="IPR002403">
    <property type="entry name" value="Cyt_P450_E_grp-IV"/>
</dbReference>
<proteinExistence type="inferred from homology"/>
<organism evidence="8 9">
    <name type="scientific">Dissostichus eleginoides</name>
    <name type="common">Patagonian toothfish</name>
    <name type="synonym">Dissostichus amissus</name>
    <dbReference type="NCBI Taxonomy" id="100907"/>
    <lineage>
        <taxon>Eukaryota</taxon>
        <taxon>Metazoa</taxon>
        <taxon>Chordata</taxon>
        <taxon>Craniata</taxon>
        <taxon>Vertebrata</taxon>
        <taxon>Euteleostomi</taxon>
        <taxon>Actinopterygii</taxon>
        <taxon>Neopterygii</taxon>
        <taxon>Teleostei</taxon>
        <taxon>Neoteleostei</taxon>
        <taxon>Acanthomorphata</taxon>
        <taxon>Eupercaria</taxon>
        <taxon>Perciformes</taxon>
        <taxon>Notothenioidei</taxon>
        <taxon>Nototheniidae</taxon>
        <taxon>Dissostichus</taxon>
    </lineage>
</organism>
<dbReference type="Pfam" id="PF00067">
    <property type="entry name" value="p450"/>
    <property type="match status" value="1"/>
</dbReference>
<dbReference type="SUPFAM" id="SSF48264">
    <property type="entry name" value="Cytochrome P450"/>
    <property type="match status" value="1"/>
</dbReference>
<accession>A0AAD9B9Q2</accession>
<evidence type="ECO:0000256" key="4">
    <source>
        <dbReference type="ARBA" id="ARBA00023004"/>
    </source>
</evidence>
<dbReference type="PANTHER" id="PTHR24304:SF0">
    <property type="entry name" value="CYTOCHROME P450 7B1"/>
    <property type="match status" value="1"/>
</dbReference>
<feature type="non-terminal residue" evidence="8">
    <location>
        <position position="944"/>
    </location>
</feature>
<comment type="similarity">
    <text evidence="1">Belongs to the cytochrome P450 family.</text>
</comment>
<evidence type="ECO:0000256" key="6">
    <source>
        <dbReference type="PIRSR" id="PIRSR602403-1"/>
    </source>
</evidence>
<keyword evidence="4 6" id="KW-0408">Iron</keyword>
<dbReference type="GO" id="GO:0016705">
    <property type="term" value="F:oxidoreductase activity, acting on paired donors, with incorporation or reduction of molecular oxygen"/>
    <property type="evidence" value="ECO:0007669"/>
    <property type="project" value="InterPro"/>
</dbReference>
<dbReference type="GO" id="GO:0008395">
    <property type="term" value="F:steroid hydroxylase activity"/>
    <property type="evidence" value="ECO:0007669"/>
    <property type="project" value="TreeGrafter"/>
</dbReference>
<evidence type="ECO:0000256" key="5">
    <source>
        <dbReference type="ARBA" id="ARBA00023221"/>
    </source>
</evidence>
<keyword evidence="9" id="KW-1185">Reference proteome</keyword>
<keyword evidence="2 6" id="KW-0349">Heme</keyword>
<feature type="compositionally biased region" description="Basic and acidic residues" evidence="7">
    <location>
        <begin position="54"/>
        <end position="107"/>
    </location>
</feature>
<feature type="compositionally biased region" description="Basic and acidic residues" evidence="7">
    <location>
        <begin position="9"/>
        <end position="46"/>
    </location>
</feature>
<dbReference type="InterPro" id="IPR036396">
    <property type="entry name" value="Cyt_P450_sf"/>
</dbReference>
<evidence type="ECO:0000256" key="3">
    <source>
        <dbReference type="ARBA" id="ARBA00022723"/>
    </source>
</evidence>
<evidence type="ECO:0000256" key="7">
    <source>
        <dbReference type="SAM" id="MobiDB-lite"/>
    </source>
</evidence>
<dbReference type="GO" id="GO:0006699">
    <property type="term" value="P:bile acid biosynthetic process"/>
    <property type="evidence" value="ECO:0007669"/>
    <property type="project" value="TreeGrafter"/>
</dbReference>
<dbReference type="GO" id="GO:0005506">
    <property type="term" value="F:iron ion binding"/>
    <property type="evidence" value="ECO:0007669"/>
    <property type="project" value="InterPro"/>
</dbReference>
<feature type="compositionally biased region" description="Polar residues" evidence="7">
    <location>
        <begin position="856"/>
        <end position="866"/>
    </location>
</feature>
<keyword evidence="5" id="KW-0753">Steroid metabolism</keyword>
<evidence type="ECO:0000313" key="8">
    <source>
        <dbReference type="EMBL" id="KAK1878709.1"/>
    </source>
</evidence>
<feature type="compositionally biased region" description="Polar residues" evidence="7">
    <location>
        <begin position="916"/>
        <end position="934"/>
    </location>
</feature>
<dbReference type="AlphaFoldDB" id="A0AAD9B9Q2"/>
<evidence type="ECO:0000256" key="2">
    <source>
        <dbReference type="ARBA" id="ARBA00022617"/>
    </source>
</evidence>
<keyword evidence="5" id="KW-0443">Lipid metabolism</keyword>
<feature type="region of interest" description="Disordered" evidence="7">
    <location>
        <begin position="821"/>
        <end position="944"/>
    </location>
</feature>
<keyword evidence="3 6" id="KW-0479">Metal-binding</keyword>
<dbReference type="PANTHER" id="PTHR24304">
    <property type="entry name" value="CYTOCHROME P450 FAMILY 7"/>
    <property type="match status" value="1"/>
</dbReference>